<reference evidence="3 4" key="1">
    <citation type="submission" date="2019-06" db="EMBL/GenBank/DDBJ databases">
        <title>Draft genome sequence of [Clostridium] clostridioforme NBRC 113352.</title>
        <authorList>
            <person name="Miura T."/>
            <person name="Furukawa M."/>
            <person name="Shimamura M."/>
            <person name="Ohyama Y."/>
            <person name="Yamazoe A."/>
            <person name="Kawasaki H."/>
        </authorList>
    </citation>
    <scope>NUCLEOTIDE SEQUENCE [LARGE SCALE GENOMIC DNA]</scope>
    <source>
        <strain evidence="3 4">NBRC 113352</strain>
    </source>
</reference>
<dbReference type="Pfam" id="PF00975">
    <property type="entry name" value="Thioesterase"/>
    <property type="match status" value="1"/>
</dbReference>
<dbReference type="SUPFAM" id="SSF53474">
    <property type="entry name" value="alpha/beta-Hydrolases"/>
    <property type="match status" value="1"/>
</dbReference>
<feature type="domain" description="Thioesterase" evidence="2">
    <location>
        <begin position="19"/>
        <end position="236"/>
    </location>
</feature>
<dbReference type="InterPro" id="IPR012223">
    <property type="entry name" value="TEII"/>
</dbReference>
<accession>A0A829WM18</accession>
<evidence type="ECO:0000256" key="1">
    <source>
        <dbReference type="ARBA" id="ARBA00007169"/>
    </source>
</evidence>
<dbReference type="InterPro" id="IPR001031">
    <property type="entry name" value="Thioesterase"/>
</dbReference>
<dbReference type="Proteomes" id="UP000315200">
    <property type="component" value="Unassembled WGS sequence"/>
</dbReference>
<dbReference type="GO" id="GO:0008610">
    <property type="term" value="P:lipid biosynthetic process"/>
    <property type="evidence" value="ECO:0007669"/>
    <property type="project" value="TreeGrafter"/>
</dbReference>
<dbReference type="PANTHER" id="PTHR11487:SF0">
    <property type="entry name" value="S-ACYL FATTY ACID SYNTHASE THIOESTERASE, MEDIUM CHAIN"/>
    <property type="match status" value="1"/>
</dbReference>
<organism evidence="3 4">
    <name type="scientific">Enterocloster clostridioformis</name>
    <dbReference type="NCBI Taxonomy" id="1531"/>
    <lineage>
        <taxon>Bacteria</taxon>
        <taxon>Bacillati</taxon>
        <taxon>Bacillota</taxon>
        <taxon>Clostridia</taxon>
        <taxon>Lachnospirales</taxon>
        <taxon>Lachnospiraceae</taxon>
        <taxon>Enterocloster</taxon>
    </lineage>
</organism>
<dbReference type="AlphaFoldDB" id="A0A829WM18"/>
<evidence type="ECO:0000259" key="2">
    <source>
        <dbReference type="Pfam" id="PF00975"/>
    </source>
</evidence>
<dbReference type="InterPro" id="IPR029058">
    <property type="entry name" value="AB_hydrolase_fold"/>
</dbReference>
<comment type="similarity">
    <text evidence="1">Belongs to the thioesterase family.</text>
</comment>
<dbReference type="EMBL" id="BJLB01000001">
    <property type="protein sequence ID" value="GEA38480.1"/>
    <property type="molecule type" value="Genomic_DNA"/>
</dbReference>
<name>A0A829WM18_9FIRM</name>
<proteinExistence type="inferred from homology"/>
<evidence type="ECO:0000313" key="3">
    <source>
        <dbReference type="EMBL" id="GEA38480.1"/>
    </source>
</evidence>
<comment type="caution">
    <text evidence="3">The sequence shown here is derived from an EMBL/GenBank/DDBJ whole genome shotgun (WGS) entry which is preliminary data.</text>
</comment>
<gene>
    <name evidence="3" type="ORF">Ccl03g_41930</name>
</gene>
<sequence>MTLDNWFVSHPEKGRCEKRLYCFPFAGGTASAYREWHGNIPGVEICALQYPGKENRIRENPISDFETFVDNICSAISVKEGVPFAFFGHSLGGKVAFEVAKRLSERGRIVPEYLFISGSRAPHLPARKQIHHLNDNEFVSALAQYGGTPQAVLENQELMKFFLPMIRADFALDETFVSQRESKISVPICTFSGKEDNIAPCEEVMGWSQYTYGAFNSFELEGGHFFLKEHQHFLWEQIGRLMFL</sequence>
<dbReference type="PANTHER" id="PTHR11487">
    <property type="entry name" value="THIOESTERASE"/>
    <property type="match status" value="1"/>
</dbReference>
<dbReference type="Gene3D" id="3.40.50.1820">
    <property type="entry name" value="alpha/beta hydrolase"/>
    <property type="match status" value="1"/>
</dbReference>
<evidence type="ECO:0000313" key="4">
    <source>
        <dbReference type="Proteomes" id="UP000315200"/>
    </source>
</evidence>
<dbReference type="RefSeq" id="WP_141267729.1">
    <property type="nucleotide sequence ID" value="NZ_BJLB01000001.1"/>
</dbReference>
<protein>
    <submittedName>
        <fullName evidence="3">Thioesterase</fullName>
    </submittedName>
</protein>